<organism evidence="2 3">
    <name type="scientific">Biomphalaria glabrata</name>
    <name type="common">Bloodfluke planorb</name>
    <name type="synonym">Freshwater snail</name>
    <dbReference type="NCBI Taxonomy" id="6526"/>
    <lineage>
        <taxon>Eukaryota</taxon>
        <taxon>Metazoa</taxon>
        <taxon>Spiralia</taxon>
        <taxon>Lophotrochozoa</taxon>
        <taxon>Mollusca</taxon>
        <taxon>Gastropoda</taxon>
        <taxon>Heterobranchia</taxon>
        <taxon>Euthyneura</taxon>
        <taxon>Panpulmonata</taxon>
        <taxon>Hygrophila</taxon>
        <taxon>Lymnaeoidea</taxon>
        <taxon>Planorbidae</taxon>
        <taxon>Biomphalaria</taxon>
    </lineage>
</organism>
<dbReference type="OrthoDB" id="6020229at2759"/>
<dbReference type="Proteomes" id="UP000076420">
    <property type="component" value="Unassembled WGS sequence"/>
</dbReference>
<accession>A0A2C9JF18</accession>
<feature type="region of interest" description="Disordered" evidence="1">
    <location>
        <begin position="38"/>
        <end position="73"/>
    </location>
</feature>
<dbReference type="PANTHER" id="PTHR13447">
    <property type="entry name" value="MITOCHONDRIAL 28S RIBOSOMAL PROTEIN S28"/>
    <property type="match status" value="1"/>
</dbReference>
<feature type="compositionally biased region" description="Polar residues" evidence="1">
    <location>
        <begin position="58"/>
        <end position="73"/>
    </location>
</feature>
<dbReference type="VEuPathDB" id="VectorBase:BGLB001630"/>
<dbReference type="EnsemblMetazoa" id="BGLB001630-RB">
    <property type="protein sequence ID" value="BGLB001630-PB"/>
    <property type="gene ID" value="BGLB001630"/>
</dbReference>
<evidence type="ECO:0000313" key="2">
    <source>
        <dbReference type="EnsemblMetazoa" id="BGLB001630-PB"/>
    </source>
</evidence>
<evidence type="ECO:0000256" key="1">
    <source>
        <dbReference type="SAM" id="MobiDB-lite"/>
    </source>
</evidence>
<dbReference type="Pfam" id="PF10246">
    <property type="entry name" value="MRP-S35"/>
    <property type="match status" value="1"/>
</dbReference>
<name>A0A2C9JF18_BIOGL</name>
<gene>
    <name evidence="2" type="primary">106055570</name>
</gene>
<dbReference type="RefSeq" id="XP_013067327.2">
    <property type="nucleotide sequence ID" value="XM_013211873.2"/>
</dbReference>
<dbReference type="PANTHER" id="PTHR13447:SF2">
    <property type="entry name" value="SMALL RIBOSOMAL SUBUNIT PROTEIN BS1M"/>
    <property type="match status" value="1"/>
</dbReference>
<dbReference type="AlphaFoldDB" id="A0A2C9JF18"/>
<proteinExistence type="predicted"/>
<reference evidence="2" key="1">
    <citation type="submission" date="2020-05" db="UniProtKB">
        <authorList>
            <consortium name="EnsemblMetazoa"/>
        </authorList>
    </citation>
    <scope>IDENTIFICATION</scope>
    <source>
        <strain evidence="2">BB02</strain>
    </source>
</reference>
<sequence length="233" mass="25457">MGQYTKMAASLSYRWCINQLRLTNSLLCSNSRLFSVKNDGSQSSNKLDTEETVKTTKSDCSNEASIENQTPVTPSSKNFKKFAASSASASEQALDKFAKVIEKVKAAQENAKQKVEPSTPTVDPNESFASMLRKSHFVSLGDVAGRLVEGKIFEVMGDDLYIDFGGKFHCVCPRPKNNGNLYRRGTKVLLSLQCLEMSSAFLGSDVHVTLLEADATLLGLSKKSRLTSPSQPL</sequence>
<dbReference type="KEGG" id="bgt:106055570"/>
<dbReference type="InterPro" id="IPR019375">
    <property type="entry name" value="Ribosomal_bS1m"/>
</dbReference>
<evidence type="ECO:0000313" key="3">
    <source>
        <dbReference type="Proteomes" id="UP000076420"/>
    </source>
</evidence>
<feature type="compositionally biased region" description="Basic and acidic residues" evidence="1">
    <location>
        <begin position="47"/>
        <end position="57"/>
    </location>
</feature>
<dbReference type="GO" id="GO:0005763">
    <property type="term" value="C:mitochondrial small ribosomal subunit"/>
    <property type="evidence" value="ECO:0007669"/>
    <property type="project" value="TreeGrafter"/>
</dbReference>
<protein>
    <submittedName>
        <fullName evidence="2">Uncharacterized protein</fullName>
    </submittedName>
</protein>
<dbReference type="STRING" id="6526.A0A2C9JF18"/>
<dbReference type="VEuPathDB" id="VectorBase:BGLAX_043946"/>